<evidence type="ECO:0000313" key="1">
    <source>
        <dbReference type="EMBL" id="OGK56695.1"/>
    </source>
</evidence>
<dbReference type="Pfam" id="PF13489">
    <property type="entry name" value="Methyltransf_23"/>
    <property type="match status" value="1"/>
</dbReference>
<dbReference type="Proteomes" id="UP000176376">
    <property type="component" value="Unassembled WGS sequence"/>
</dbReference>
<proteinExistence type="predicted"/>
<gene>
    <name evidence="1" type="ORF">A3J15_03925</name>
</gene>
<accession>A0A1F7JM58</accession>
<dbReference type="SUPFAM" id="SSF53335">
    <property type="entry name" value="S-adenosyl-L-methionine-dependent methyltransferases"/>
    <property type="match status" value="1"/>
</dbReference>
<organism evidence="1 2">
    <name type="scientific">Candidatus Roizmanbacteria bacterium RIFCSPLOWO2_02_FULL_38_10</name>
    <dbReference type="NCBI Taxonomy" id="1802074"/>
    <lineage>
        <taxon>Bacteria</taxon>
        <taxon>Candidatus Roizmaniibacteriota</taxon>
    </lineage>
</organism>
<dbReference type="Gene3D" id="3.40.50.150">
    <property type="entry name" value="Vaccinia Virus protein VP39"/>
    <property type="match status" value="1"/>
</dbReference>
<dbReference type="STRING" id="1802074.A3J15_03925"/>
<evidence type="ECO:0008006" key="3">
    <source>
        <dbReference type="Google" id="ProtNLM"/>
    </source>
</evidence>
<dbReference type="EMBL" id="MGAY01000027">
    <property type="protein sequence ID" value="OGK56695.1"/>
    <property type="molecule type" value="Genomic_DNA"/>
</dbReference>
<dbReference type="PANTHER" id="PTHR43861">
    <property type="entry name" value="TRANS-ACONITATE 2-METHYLTRANSFERASE-RELATED"/>
    <property type="match status" value="1"/>
</dbReference>
<comment type="caution">
    <text evidence="1">The sequence shown here is derived from an EMBL/GenBank/DDBJ whole genome shotgun (WGS) entry which is preliminary data.</text>
</comment>
<sequence length="299" mass="34872">MKMIEQVCAICHKNDFDILYGANFDDSDINNSVFSARRLPDRIHYRIVKCRICQLTYSNPILDIKTLEKLYKRSDVTYDTHTVNLKRTYGYYLKLLEKYGVKKGNLLEIGCGNGFFLEEALSQGYKNVYGVEPGTASVKKARSDVRSNIKVDLFRPKLYPADFFDVCCCFQTLDHVTNPNELISECFRILKKKGLVLFYNHDVGFWLNRILGERSPIIDIEHTYLYDKKTFKTIFTRHAFEVKAVGHAFNYHNLNHWLKMTPLPTSMKKMLSLLLERFRFGRITIKLSAGNQYLIAQKK</sequence>
<reference evidence="1 2" key="1">
    <citation type="journal article" date="2016" name="Nat. Commun.">
        <title>Thousands of microbial genomes shed light on interconnected biogeochemical processes in an aquifer system.</title>
        <authorList>
            <person name="Anantharaman K."/>
            <person name="Brown C.T."/>
            <person name="Hug L.A."/>
            <person name="Sharon I."/>
            <person name="Castelle C.J."/>
            <person name="Probst A.J."/>
            <person name="Thomas B.C."/>
            <person name="Singh A."/>
            <person name="Wilkins M.J."/>
            <person name="Karaoz U."/>
            <person name="Brodie E.L."/>
            <person name="Williams K.H."/>
            <person name="Hubbard S.S."/>
            <person name="Banfield J.F."/>
        </authorList>
    </citation>
    <scope>NUCLEOTIDE SEQUENCE [LARGE SCALE GENOMIC DNA]</scope>
</reference>
<dbReference type="PANTHER" id="PTHR43861:SF6">
    <property type="entry name" value="METHYLTRANSFERASE TYPE 11"/>
    <property type="match status" value="1"/>
</dbReference>
<dbReference type="CDD" id="cd02440">
    <property type="entry name" value="AdoMet_MTases"/>
    <property type="match status" value="1"/>
</dbReference>
<dbReference type="InterPro" id="IPR029063">
    <property type="entry name" value="SAM-dependent_MTases_sf"/>
</dbReference>
<evidence type="ECO:0000313" key="2">
    <source>
        <dbReference type="Proteomes" id="UP000176376"/>
    </source>
</evidence>
<dbReference type="AlphaFoldDB" id="A0A1F7JM58"/>
<protein>
    <recommendedName>
        <fullName evidence="3">Methyltransferase type 11 domain-containing protein</fullName>
    </recommendedName>
</protein>
<name>A0A1F7JM58_9BACT</name>